<comment type="similarity">
    <text evidence="1">Belongs to the tpcK family.</text>
</comment>
<reference evidence="2 3" key="1">
    <citation type="submission" date="2020-05" db="EMBL/GenBank/DDBJ databases">
        <title>Identification and distribution of gene clusters putatively required for synthesis of sphingolipid metabolism inhibitors in phylogenetically diverse species of the filamentous fungus Fusarium.</title>
        <authorList>
            <person name="Kim H.-S."/>
            <person name="Busman M."/>
            <person name="Brown D.W."/>
            <person name="Divon H."/>
            <person name="Uhlig S."/>
            <person name="Proctor R.H."/>
        </authorList>
    </citation>
    <scope>NUCLEOTIDE SEQUENCE [LARGE SCALE GENOMIC DNA]</scope>
    <source>
        <strain evidence="2 3">NRRL 20693</strain>
    </source>
</reference>
<gene>
    <name evidence="2" type="ORF">FHETE_4668</name>
</gene>
<dbReference type="SUPFAM" id="SSF54909">
    <property type="entry name" value="Dimeric alpha+beta barrel"/>
    <property type="match status" value="1"/>
</dbReference>
<dbReference type="GO" id="GO:0016491">
    <property type="term" value="F:oxidoreductase activity"/>
    <property type="evidence" value="ECO:0007669"/>
    <property type="project" value="InterPro"/>
</dbReference>
<organism evidence="2 3">
    <name type="scientific">Fusarium heterosporum</name>
    <dbReference type="NCBI Taxonomy" id="42747"/>
    <lineage>
        <taxon>Eukaryota</taxon>
        <taxon>Fungi</taxon>
        <taxon>Dikarya</taxon>
        <taxon>Ascomycota</taxon>
        <taxon>Pezizomycotina</taxon>
        <taxon>Sordariomycetes</taxon>
        <taxon>Hypocreomycetidae</taxon>
        <taxon>Hypocreales</taxon>
        <taxon>Nectriaceae</taxon>
        <taxon>Fusarium</taxon>
        <taxon>Fusarium heterosporum species complex</taxon>
    </lineage>
</organism>
<dbReference type="EMBL" id="JAAGWQ010000079">
    <property type="protein sequence ID" value="KAF5669985.1"/>
    <property type="molecule type" value="Genomic_DNA"/>
</dbReference>
<dbReference type="AlphaFoldDB" id="A0A8H5TD38"/>
<dbReference type="InterPro" id="IPR009799">
    <property type="entry name" value="EthD_dom"/>
</dbReference>
<evidence type="ECO:0000313" key="2">
    <source>
        <dbReference type="EMBL" id="KAF5669985.1"/>
    </source>
</evidence>
<name>A0A8H5TD38_FUSHE</name>
<dbReference type="PANTHER" id="PTHR40260">
    <property type="entry name" value="BLR8190 PROTEIN"/>
    <property type="match status" value="1"/>
</dbReference>
<accession>A0A8H5TD38</accession>
<protein>
    <recommendedName>
        <fullName evidence="4">EthD domain-containing protein</fullName>
    </recommendedName>
</protein>
<sequence>MADVLVVYPSGPEFDLKYYTEKHMALVKEKWTSFGLKGYEILKFQEGAPYQIQATLHWDSVEDFNKASASEVAAEVFGDIKNFYDGQPILLKGEIVSRG</sequence>
<dbReference type="InterPro" id="IPR011008">
    <property type="entry name" value="Dimeric_a/b-barrel"/>
</dbReference>
<evidence type="ECO:0008006" key="4">
    <source>
        <dbReference type="Google" id="ProtNLM"/>
    </source>
</evidence>
<evidence type="ECO:0000256" key="1">
    <source>
        <dbReference type="ARBA" id="ARBA00005986"/>
    </source>
</evidence>
<dbReference type="Gene3D" id="3.30.70.100">
    <property type="match status" value="1"/>
</dbReference>
<proteinExistence type="inferred from homology"/>
<comment type="caution">
    <text evidence="2">The sequence shown here is derived from an EMBL/GenBank/DDBJ whole genome shotgun (WGS) entry which is preliminary data.</text>
</comment>
<dbReference type="NCBIfam" id="TIGR02118">
    <property type="entry name" value="EthD family reductase"/>
    <property type="match status" value="1"/>
</dbReference>
<dbReference type="PANTHER" id="PTHR40260:SF2">
    <property type="entry name" value="BLR8190 PROTEIN"/>
    <property type="match status" value="1"/>
</dbReference>
<evidence type="ECO:0000313" key="3">
    <source>
        <dbReference type="Proteomes" id="UP000567885"/>
    </source>
</evidence>
<dbReference type="OrthoDB" id="4892971at2759"/>
<keyword evidence="3" id="KW-1185">Reference proteome</keyword>
<dbReference type="Proteomes" id="UP000567885">
    <property type="component" value="Unassembled WGS sequence"/>
</dbReference>